<feature type="region of interest" description="Disordered" evidence="1">
    <location>
        <begin position="196"/>
        <end position="423"/>
    </location>
</feature>
<dbReference type="EMBL" id="JAPDMQ010000112">
    <property type="protein sequence ID" value="KAK0534645.1"/>
    <property type="molecule type" value="Genomic_DNA"/>
</dbReference>
<feature type="compositionally biased region" description="Polar residues" evidence="1">
    <location>
        <begin position="927"/>
        <end position="944"/>
    </location>
</feature>
<dbReference type="Proteomes" id="UP001176521">
    <property type="component" value="Unassembled WGS sequence"/>
</dbReference>
<comment type="caution">
    <text evidence="2">The sequence shown here is derived from an EMBL/GenBank/DDBJ whole genome shotgun (WGS) entry which is preliminary data.</text>
</comment>
<dbReference type="PANTHER" id="PTHR43941:SF1">
    <property type="entry name" value="STRUCTURAL MAINTENANCE OF CHROMOSOMES PROTEIN 2"/>
    <property type="match status" value="1"/>
</dbReference>
<protein>
    <submittedName>
        <fullName evidence="2">Uncharacterized protein</fullName>
    </submittedName>
</protein>
<feature type="compositionally biased region" description="Polar residues" evidence="1">
    <location>
        <begin position="215"/>
        <end position="247"/>
    </location>
</feature>
<feature type="region of interest" description="Disordered" evidence="1">
    <location>
        <begin position="93"/>
        <end position="125"/>
    </location>
</feature>
<dbReference type="GO" id="GO:0000796">
    <property type="term" value="C:condensin complex"/>
    <property type="evidence" value="ECO:0007669"/>
    <property type="project" value="TreeGrafter"/>
</dbReference>
<feature type="compositionally biased region" description="Acidic residues" evidence="1">
    <location>
        <begin position="969"/>
        <end position="978"/>
    </location>
</feature>
<name>A0AAN6JS24_9BASI</name>
<dbReference type="GO" id="GO:0000793">
    <property type="term" value="C:condensed chromosome"/>
    <property type="evidence" value="ECO:0007669"/>
    <property type="project" value="TreeGrafter"/>
</dbReference>
<feature type="region of interest" description="Disordered" evidence="1">
    <location>
        <begin position="1313"/>
        <end position="1336"/>
    </location>
</feature>
<feature type="compositionally biased region" description="Polar residues" evidence="1">
    <location>
        <begin position="1007"/>
        <end position="1030"/>
    </location>
</feature>
<dbReference type="PANTHER" id="PTHR43941">
    <property type="entry name" value="STRUCTURAL MAINTENANCE OF CHROMOSOMES PROTEIN 2"/>
    <property type="match status" value="1"/>
</dbReference>
<evidence type="ECO:0000313" key="3">
    <source>
        <dbReference type="Proteomes" id="UP001176521"/>
    </source>
</evidence>
<proteinExistence type="predicted"/>
<feature type="compositionally biased region" description="Basic and acidic residues" evidence="1">
    <location>
        <begin position="402"/>
        <end position="417"/>
    </location>
</feature>
<feature type="compositionally biased region" description="Low complexity" evidence="1">
    <location>
        <begin position="1195"/>
        <end position="1217"/>
    </location>
</feature>
<gene>
    <name evidence="2" type="ORF">OC842_002575</name>
</gene>
<feature type="compositionally biased region" description="Low complexity" evidence="1">
    <location>
        <begin position="1126"/>
        <end position="1147"/>
    </location>
</feature>
<keyword evidence="3" id="KW-1185">Reference proteome</keyword>
<feature type="compositionally biased region" description="Low complexity" evidence="1">
    <location>
        <begin position="1167"/>
        <end position="1178"/>
    </location>
</feature>
<feature type="region of interest" description="Disordered" evidence="1">
    <location>
        <begin position="883"/>
        <end position="1250"/>
    </location>
</feature>
<feature type="region of interest" description="Disordered" evidence="1">
    <location>
        <begin position="752"/>
        <end position="793"/>
    </location>
</feature>
<feature type="compositionally biased region" description="Low complexity" evidence="1">
    <location>
        <begin position="1405"/>
        <end position="1422"/>
    </location>
</feature>
<feature type="compositionally biased region" description="Polar residues" evidence="1">
    <location>
        <begin position="45"/>
        <end position="55"/>
    </location>
</feature>
<feature type="region of interest" description="Disordered" evidence="1">
    <location>
        <begin position="1"/>
        <end position="81"/>
    </location>
</feature>
<dbReference type="GO" id="GO:0000785">
    <property type="term" value="C:chromatin"/>
    <property type="evidence" value="ECO:0007669"/>
    <property type="project" value="TreeGrafter"/>
</dbReference>
<accession>A0AAN6JS24</accession>
<sequence>MAHTYASYAGSLRPESSLPTIDEGNSHSLLDDQSGGGLIKDVHLSHTSGPASTVSPRFGRASLNLLPPGHQSPSARVPSAEYAATSSSISNAALGSLSHSHGDQDASAGGLPPRARQGTGSSTNTTVSLASLNESELFRGAQHALAHLEQDSREHGGEEDPTTTSLALSQHYRHVDYGTRRQETYIEDENLTGISQMARTPMPPSRQLPQSSPSATCVASPSLPSSLRNVIQSQSRPHQGTPRSKSVTFAHPQDGSDDEDNSGTKDETAAAEAAALPSDWSHRPPSQSSPPSRSAARSLSRRSPSPLDASDAYEEEEEKELQEAAAESIGVTEQIASPSPVPRAPSMTPSRESFTSISSRPSISPHAHTSVAHTPSRLRNILYADDSKDDSSFEQETGQGTETREEYHSPASRREGEAQQQMLVADTSTGSLGEDNLSRLTRAAQAISSATAGVFAHLGTEISNGQDSETHPVQDEPQFTSADPDVSVGAAAQVQELAHGANLVREMHEVHSALQANLLRRLRAVERERAQEHDNRVALERKVRSLMVGLIDGDGGWEEVSFRSAHGEEGEEESIKALCSRFRNWALEANAMRHQNADRVDASAGSPEQVAIAVADTTAVKVLQAELDRLEDEVEAAETVVRTLRSRVDELETERDELKDEQGVFEIELANARREREETGAARDEVLDELASARERIATLETQVAEESAARSQADAYRRRLEEEFEAQTAELKAEMEESQRAFVRLEGERRLAEAESQAQASEREREMREREEELGRLSQELEQERRRSAAANEKNRTLLAQLQSDEEGRKVKEVLQLAQHQVAEQAARIKELEKESANAELEIAKLLKVRDRMEQETANLAMGLAAKQQELSLLKRNGLRTPGNATTVTATPIGLKTPRAGDRPGKEGHDLDDPQTTVRRRPPTAVLQSLILNTETPLPSSRIANRIEKRGYGTETESEEGKGKYSMSEEEASEGTDEVAPLRSEAQARRRALLGHDQSGEGRASAISNRPVTSRASLGSVSATSTSRTFGGAARINSNDENAPPSAGRIGSSSTAARRARSSMGSAALSTTSGTTRASINGARSASRASLGAARPSASGPLSGARARRIDQHRAGAVSPTPSNGSVASATSGYTSTSTTASTRTGVLRSAAAAARKSGVERDRSTAASTTTTSALSARDRLANRPRESAPAPAGRSNATSASASSVSGPGSSTAALRRLSVPAAAPSLPRTSIKRTEPDEEAALPTAASSTSGAYLGAGAGIAASASATRSLAHPTGLSTSASSSSRSTIVPRAQLSTLSSMSLSLNSAGQVQGMISRPGSSLNMSKSRDEEMTEAELSGSVPSVALPAGVGMGASAGSGRISGTYGFAARRPSLGAVAAGNQAGPIIPGAGRRPSYGGGAGATAASTSSSSLATGAGASRVPSYERRRVLPA</sequence>
<dbReference type="GO" id="GO:0003682">
    <property type="term" value="F:chromatin binding"/>
    <property type="evidence" value="ECO:0007669"/>
    <property type="project" value="TreeGrafter"/>
</dbReference>
<feature type="region of interest" description="Disordered" evidence="1">
    <location>
        <begin position="1388"/>
        <end position="1435"/>
    </location>
</feature>
<feature type="compositionally biased region" description="Basic and acidic residues" evidence="1">
    <location>
        <begin position="900"/>
        <end position="913"/>
    </location>
</feature>
<feature type="region of interest" description="Disordered" evidence="1">
    <location>
        <begin position="462"/>
        <end position="484"/>
    </location>
</feature>
<feature type="compositionally biased region" description="Acidic residues" evidence="1">
    <location>
        <begin position="311"/>
        <end position="320"/>
    </location>
</feature>
<feature type="compositionally biased region" description="Basic and acidic residues" evidence="1">
    <location>
        <begin position="1179"/>
        <end position="1189"/>
    </location>
</feature>
<feature type="compositionally biased region" description="Basic and acidic residues" evidence="1">
    <location>
        <begin position="1426"/>
        <end position="1435"/>
    </location>
</feature>
<feature type="compositionally biased region" description="Low complexity" evidence="1">
    <location>
        <begin position="1047"/>
        <end position="1102"/>
    </location>
</feature>
<evidence type="ECO:0000313" key="2">
    <source>
        <dbReference type="EMBL" id="KAK0534645.1"/>
    </source>
</evidence>
<feature type="region of interest" description="Disordered" evidence="1">
    <location>
        <begin position="150"/>
        <end position="171"/>
    </location>
</feature>
<feature type="compositionally biased region" description="Low complexity" evidence="1">
    <location>
        <begin position="348"/>
        <end position="364"/>
    </location>
</feature>
<reference evidence="2" key="1">
    <citation type="journal article" date="2023" name="PhytoFront">
        <title>Draft Genome Resources of Seven Strains of Tilletia horrida, Causal Agent of Kernel Smut of Rice.</title>
        <authorList>
            <person name="Khanal S."/>
            <person name="Antony Babu S."/>
            <person name="Zhou X.G."/>
        </authorList>
    </citation>
    <scope>NUCLEOTIDE SEQUENCE</scope>
    <source>
        <strain evidence="2">TX3</strain>
    </source>
</reference>
<dbReference type="GO" id="GO:0007076">
    <property type="term" value="P:mitotic chromosome condensation"/>
    <property type="evidence" value="ECO:0007669"/>
    <property type="project" value="TreeGrafter"/>
</dbReference>
<evidence type="ECO:0000256" key="1">
    <source>
        <dbReference type="SAM" id="MobiDB-lite"/>
    </source>
</evidence>
<feature type="compositionally biased region" description="Low complexity" evidence="1">
    <location>
        <begin position="283"/>
        <end position="310"/>
    </location>
</feature>
<organism evidence="2 3">
    <name type="scientific">Tilletia horrida</name>
    <dbReference type="NCBI Taxonomy" id="155126"/>
    <lineage>
        <taxon>Eukaryota</taxon>
        <taxon>Fungi</taxon>
        <taxon>Dikarya</taxon>
        <taxon>Basidiomycota</taxon>
        <taxon>Ustilaginomycotina</taxon>
        <taxon>Exobasidiomycetes</taxon>
        <taxon>Tilletiales</taxon>
        <taxon>Tilletiaceae</taxon>
        <taxon>Tilletia</taxon>
    </lineage>
</organism>
<feature type="compositionally biased region" description="Basic and acidic residues" evidence="1">
    <location>
        <begin position="762"/>
        <end position="776"/>
    </location>
</feature>